<accession>A0ABT2LRK7</accession>
<proteinExistence type="predicted"/>
<dbReference type="InterPro" id="IPR021735">
    <property type="entry name" value="DUF3306"/>
</dbReference>
<feature type="region of interest" description="Disordered" evidence="1">
    <location>
        <begin position="1"/>
        <end position="64"/>
    </location>
</feature>
<protein>
    <submittedName>
        <fullName evidence="2">DUF3306 domain-containing protein</fullName>
    </submittedName>
</protein>
<name>A0ABT2LRK7_9HYPH</name>
<dbReference type="EMBL" id="JAOCZP010000006">
    <property type="protein sequence ID" value="MCT7377181.1"/>
    <property type="molecule type" value="Genomic_DNA"/>
</dbReference>
<dbReference type="RefSeq" id="WP_260905567.1">
    <property type="nucleotide sequence ID" value="NZ_JAOCZP010000006.1"/>
</dbReference>
<feature type="compositionally biased region" description="Low complexity" evidence="1">
    <location>
        <begin position="173"/>
        <end position="187"/>
    </location>
</feature>
<feature type="compositionally biased region" description="Basic and acidic residues" evidence="1">
    <location>
        <begin position="20"/>
        <end position="43"/>
    </location>
</feature>
<evidence type="ECO:0000256" key="1">
    <source>
        <dbReference type="SAM" id="MobiDB-lite"/>
    </source>
</evidence>
<evidence type="ECO:0000313" key="2">
    <source>
        <dbReference type="EMBL" id="MCT7377181.1"/>
    </source>
</evidence>
<dbReference type="Pfam" id="PF11748">
    <property type="entry name" value="DUF3306"/>
    <property type="match status" value="1"/>
</dbReference>
<sequence length="224" mass="24223">MSTRDDNPFARWSRRKQAARKAEASPPEEEKHTGAEKEERGESPEPAAELDAAETAEPLPRLEDITAESDLTAFLRKGVPAALRNTALRKMWSLDPVIRDYVGPAEYAWDFNKPGSMAGFGPLEAGKSVANFLSKVGRSDPQDTLAEPPEERIASSDHDVAASPDRPTETSEPAEPAQPVEQPEAPQSDLSQSQATPDEAADKPTPAEPPRTLAQSRHGGALPR</sequence>
<dbReference type="Proteomes" id="UP001320831">
    <property type="component" value="Unassembled WGS sequence"/>
</dbReference>
<feature type="compositionally biased region" description="Basic and acidic residues" evidence="1">
    <location>
        <begin position="149"/>
        <end position="160"/>
    </location>
</feature>
<evidence type="ECO:0000313" key="3">
    <source>
        <dbReference type="Proteomes" id="UP001320831"/>
    </source>
</evidence>
<feature type="region of interest" description="Disordered" evidence="1">
    <location>
        <begin position="134"/>
        <end position="224"/>
    </location>
</feature>
<reference evidence="2 3" key="1">
    <citation type="submission" date="2022-09" db="EMBL/GenBank/DDBJ databases">
        <title>Chelativorans salina sp. nov., a novel slightly halophilic bacterium isolated from a saline lake sediment enrichment.</title>
        <authorList>
            <person name="Gao L."/>
            <person name="Fang B.-Z."/>
            <person name="Li W.-J."/>
        </authorList>
    </citation>
    <scope>NUCLEOTIDE SEQUENCE [LARGE SCALE GENOMIC DNA]</scope>
    <source>
        <strain evidence="2 3">EGI FJ00035</strain>
    </source>
</reference>
<comment type="caution">
    <text evidence="2">The sequence shown here is derived from an EMBL/GenBank/DDBJ whole genome shotgun (WGS) entry which is preliminary data.</text>
</comment>
<gene>
    <name evidence="2" type="ORF">N5A92_19360</name>
</gene>
<organism evidence="2 3">
    <name type="scientific">Chelativorans salis</name>
    <dbReference type="NCBI Taxonomy" id="2978478"/>
    <lineage>
        <taxon>Bacteria</taxon>
        <taxon>Pseudomonadati</taxon>
        <taxon>Pseudomonadota</taxon>
        <taxon>Alphaproteobacteria</taxon>
        <taxon>Hyphomicrobiales</taxon>
        <taxon>Phyllobacteriaceae</taxon>
        <taxon>Chelativorans</taxon>
    </lineage>
</organism>
<keyword evidence="3" id="KW-1185">Reference proteome</keyword>